<evidence type="ECO:0000313" key="1">
    <source>
        <dbReference type="EMBL" id="MCY6957648.1"/>
    </source>
</evidence>
<comment type="caution">
    <text evidence="1">The sequence shown here is derived from an EMBL/GenBank/DDBJ whole genome shotgun (WGS) entry which is preliminary data.</text>
</comment>
<gene>
    <name evidence="1" type="ORF">OW729_03390</name>
</gene>
<reference evidence="1" key="1">
    <citation type="submission" date="2022-12" db="EMBL/GenBank/DDBJ databases">
        <title>Clostridium sp. nov., isolated from industrial wastewater.</title>
        <authorList>
            <person name="Jiayan W."/>
        </authorList>
    </citation>
    <scope>NUCLEOTIDE SEQUENCE</scope>
    <source>
        <strain evidence="1">ZC22-4</strain>
    </source>
</reference>
<proteinExistence type="predicted"/>
<sequence length="55" mass="6504">MMTQEMNAKPTKLENVKAEDLVEYDLIDLESGIYGSKFHKIEKISYRRLKNENKI</sequence>
<organism evidence="1 2">
    <name type="scientific">Clostridium brassicae</name>
    <dbReference type="NCBI Taxonomy" id="2999072"/>
    <lineage>
        <taxon>Bacteria</taxon>
        <taxon>Bacillati</taxon>
        <taxon>Bacillota</taxon>
        <taxon>Clostridia</taxon>
        <taxon>Eubacteriales</taxon>
        <taxon>Clostridiaceae</taxon>
        <taxon>Clostridium</taxon>
    </lineage>
</organism>
<name>A0ABT4D7I6_9CLOT</name>
<accession>A0ABT4D7I6</accession>
<keyword evidence="2" id="KW-1185">Reference proteome</keyword>
<dbReference type="EMBL" id="JAPQFJ010000002">
    <property type="protein sequence ID" value="MCY6957648.1"/>
    <property type="molecule type" value="Genomic_DNA"/>
</dbReference>
<dbReference type="Proteomes" id="UP001144612">
    <property type="component" value="Unassembled WGS sequence"/>
</dbReference>
<evidence type="ECO:0000313" key="2">
    <source>
        <dbReference type="Proteomes" id="UP001144612"/>
    </source>
</evidence>
<dbReference type="RefSeq" id="WP_268060013.1">
    <property type="nucleotide sequence ID" value="NZ_JAPQFJ010000002.1"/>
</dbReference>
<protein>
    <submittedName>
        <fullName evidence="1">Uncharacterized protein</fullName>
    </submittedName>
</protein>